<dbReference type="Proteomes" id="UP000278006">
    <property type="component" value="Unassembled WGS sequence"/>
</dbReference>
<proteinExistence type="predicted"/>
<dbReference type="InterPro" id="IPR036163">
    <property type="entry name" value="HMA_dom_sf"/>
</dbReference>
<dbReference type="InterPro" id="IPR006121">
    <property type="entry name" value="HMA_dom"/>
</dbReference>
<comment type="caution">
    <text evidence="3">The sequence shown here is derived from an EMBL/GenBank/DDBJ whole genome shotgun (WGS) entry which is preliminary data.</text>
</comment>
<dbReference type="PROSITE" id="PS50846">
    <property type="entry name" value="HMA_2"/>
    <property type="match status" value="1"/>
</dbReference>
<gene>
    <name evidence="3" type="ORF">D8I35_17675</name>
</gene>
<reference evidence="3 4" key="1">
    <citation type="submission" date="2018-10" db="EMBL/GenBank/DDBJ databases">
        <title>Draft genome of Cortibacter populi DSM10536.</title>
        <authorList>
            <person name="Bernier A.-M."/>
            <person name="Bernard K."/>
        </authorList>
    </citation>
    <scope>NUCLEOTIDE SEQUENCE [LARGE SCALE GENOMIC DNA]</scope>
    <source>
        <strain evidence="3 4">DSM 105136</strain>
    </source>
</reference>
<keyword evidence="4" id="KW-1185">Reference proteome</keyword>
<dbReference type="SUPFAM" id="SSF55008">
    <property type="entry name" value="HMA, heavy metal-associated domain"/>
    <property type="match status" value="1"/>
</dbReference>
<dbReference type="InterPro" id="IPR017969">
    <property type="entry name" value="Heavy-metal-associated_CS"/>
</dbReference>
<dbReference type="EMBL" id="RDQO01000007">
    <property type="protein sequence ID" value="RMX03003.1"/>
    <property type="molecule type" value="Genomic_DNA"/>
</dbReference>
<dbReference type="RefSeq" id="WP_122231780.1">
    <property type="nucleotide sequence ID" value="NZ_RDQO01000007.1"/>
</dbReference>
<dbReference type="CDD" id="cd00371">
    <property type="entry name" value="HMA"/>
    <property type="match status" value="1"/>
</dbReference>
<keyword evidence="1" id="KW-0479">Metal-binding</keyword>
<evidence type="ECO:0000313" key="4">
    <source>
        <dbReference type="Proteomes" id="UP000278006"/>
    </source>
</evidence>
<feature type="domain" description="HMA" evidence="2">
    <location>
        <begin position="1"/>
        <end position="64"/>
    </location>
</feature>
<dbReference type="OrthoDB" id="9813965at2"/>
<dbReference type="PROSITE" id="PS01047">
    <property type="entry name" value="HMA_1"/>
    <property type="match status" value="1"/>
</dbReference>
<dbReference type="Pfam" id="PF00403">
    <property type="entry name" value="HMA"/>
    <property type="match status" value="1"/>
</dbReference>
<dbReference type="AlphaFoldDB" id="A0A3M6QIX5"/>
<dbReference type="GO" id="GO:0046872">
    <property type="term" value="F:metal ion binding"/>
    <property type="evidence" value="ECO:0007669"/>
    <property type="project" value="UniProtKB-KW"/>
</dbReference>
<name>A0A3M6QIX5_9BURK</name>
<evidence type="ECO:0000313" key="3">
    <source>
        <dbReference type="EMBL" id="RMX03003.1"/>
    </source>
</evidence>
<evidence type="ECO:0000256" key="1">
    <source>
        <dbReference type="ARBA" id="ARBA00022723"/>
    </source>
</evidence>
<sequence length="66" mass="7094">MNQTFKILGMTCEHCVQAVQKAILQTDNTAKIQIDLGTGLASINSEQPRSTLIAAIKEAGYDVTSL</sequence>
<protein>
    <submittedName>
        <fullName evidence="3">Heavy-metal-associated domain-containing protein</fullName>
    </submittedName>
</protein>
<organism evidence="3 4">
    <name type="scientific">Corticibacter populi</name>
    <dbReference type="NCBI Taxonomy" id="1550736"/>
    <lineage>
        <taxon>Bacteria</taxon>
        <taxon>Pseudomonadati</taxon>
        <taxon>Pseudomonadota</taxon>
        <taxon>Betaproteobacteria</taxon>
        <taxon>Burkholderiales</taxon>
        <taxon>Comamonadaceae</taxon>
        <taxon>Corticibacter</taxon>
    </lineage>
</organism>
<evidence type="ECO:0000259" key="2">
    <source>
        <dbReference type="PROSITE" id="PS50846"/>
    </source>
</evidence>
<accession>A0A3M6QIX5</accession>
<dbReference type="Gene3D" id="3.30.70.100">
    <property type="match status" value="1"/>
</dbReference>